<evidence type="ECO:0000313" key="3">
    <source>
        <dbReference type="WBParaSite" id="ACRNAN_scaffold4557.g15421.t1"/>
    </source>
</evidence>
<evidence type="ECO:0000256" key="1">
    <source>
        <dbReference type="SAM" id="MobiDB-lite"/>
    </source>
</evidence>
<protein>
    <submittedName>
        <fullName evidence="3">Uncharacterized protein</fullName>
    </submittedName>
</protein>
<dbReference type="AlphaFoldDB" id="A0A914DYY2"/>
<organism evidence="2 3">
    <name type="scientific">Acrobeloides nanus</name>
    <dbReference type="NCBI Taxonomy" id="290746"/>
    <lineage>
        <taxon>Eukaryota</taxon>
        <taxon>Metazoa</taxon>
        <taxon>Ecdysozoa</taxon>
        <taxon>Nematoda</taxon>
        <taxon>Chromadorea</taxon>
        <taxon>Rhabditida</taxon>
        <taxon>Tylenchina</taxon>
        <taxon>Cephalobomorpha</taxon>
        <taxon>Cephaloboidea</taxon>
        <taxon>Cephalobidae</taxon>
        <taxon>Acrobeloides</taxon>
    </lineage>
</organism>
<accession>A0A914DYY2</accession>
<dbReference type="WBParaSite" id="ACRNAN_scaffold4557.g15421.t1">
    <property type="protein sequence ID" value="ACRNAN_scaffold4557.g15421.t1"/>
    <property type="gene ID" value="ACRNAN_scaffold4557.g15421"/>
</dbReference>
<proteinExistence type="predicted"/>
<keyword evidence="2" id="KW-1185">Reference proteome</keyword>
<sequence>MYFINFTLKLKSASSVNLKCNCECRKKLRNFEYAWCYFESTRELKLLRPAVINMHRLLARPTGHCQARYSLIEDFVELASAPQEASTNDPQEASTSAPQELNRLVLPPVGSLETQKMPEHDES</sequence>
<evidence type="ECO:0000313" key="2">
    <source>
        <dbReference type="Proteomes" id="UP000887540"/>
    </source>
</evidence>
<feature type="region of interest" description="Disordered" evidence="1">
    <location>
        <begin position="81"/>
        <end position="123"/>
    </location>
</feature>
<feature type="compositionally biased region" description="Polar residues" evidence="1">
    <location>
        <begin position="83"/>
        <end position="99"/>
    </location>
</feature>
<reference evidence="3" key="1">
    <citation type="submission" date="2022-11" db="UniProtKB">
        <authorList>
            <consortium name="WormBaseParasite"/>
        </authorList>
    </citation>
    <scope>IDENTIFICATION</scope>
</reference>
<name>A0A914DYY2_9BILA</name>
<dbReference type="Proteomes" id="UP000887540">
    <property type="component" value="Unplaced"/>
</dbReference>